<protein>
    <recommendedName>
        <fullName evidence="4">RING-type domain-containing protein</fullName>
    </recommendedName>
</protein>
<dbReference type="EMBL" id="CAJNRD030001121">
    <property type="protein sequence ID" value="CAG5095948.1"/>
    <property type="molecule type" value="Genomic_DNA"/>
</dbReference>
<evidence type="ECO:0000313" key="3">
    <source>
        <dbReference type="Proteomes" id="UP000786811"/>
    </source>
</evidence>
<dbReference type="OrthoDB" id="66726at2759"/>
<evidence type="ECO:0008006" key="4">
    <source>
        <dbReference type="Google" id="ProtNLM"/>
    </source>
</evidence>
<reference evidence="2" key="1">
    <citation type="submission" date="2021-04" db="EMBL/GenBank/DDBJ databases">
        <authorList>
            <person name="Chebbi M.A.C M."/>
        </authorList>
    </citation>
    <scope>NUCLEOTIDE SEQUENCE</scope>
</reference>
<proteinExistence type="predicted"/>
<evidence type="ECO:0000256" key="1">
    <source>
        <dbReference type="SAM" id="MobiDB-lite"/>
    </source>
</evidence>
<dbReference type="AlphaFoldDB" id="A0A8J2HHT0"/>
<dbReference type="InterPro" id="IPR013083">
    <property type="entry name" value="Znf_RING/FYVE/PHD"/>
</dbReference>
<sequence>MAKEAAKTRELNRTAQILRERLESGGCDLRDFLQIIGYSRPNIQAFINPALDRPLYRFDPFSETISQIDRLGVHRAVIVDPVDVPVSDVVPGALDVPVPVLVPDFAEVEPGDGGNPEDSGNPNIDRNPVNDGGGGDLGDDVRVAHPPAPNSVNADVDDILADDAYYRGEIHLIDEPIEQPWIHEATTNMTFDDEEPPDNEEPCCLCRKNARKMAFTPCGHRCLCHECTFKLNKFARRQNAHRTHYQIKCVLCLIPSTNIVYVRN</sequence>
<feature type="region of interest" description="Disordered" evidence="1">
    <location>
        <begin position="105"/>
        <end position="154"/>
    </location>
</feature>
<gene>
    <name evidence="2" type="ORF">HICCMSTLAB_LOCUS7963</name>
</gene>
<name>A0A8J2HHT0_COTCN</name>
<dbReference type="Gene3D" id="3.30.40.10">
    <property type="entry name" value="Zinc/RING finger domain, C3HC4 (zinc finger)"/>
    <property type="match status" value="1"/>
</dbReference>
<organism evidence="2 3">
    <name type="scientific">Cotesia congregata</name>
    <name type="common">Parasitoid wasp</name>
    <name type="synonym">Apanteles congregatus</name>
    <dbReference type="NCBI Taxonomy" id="51543"/>
    <lineage>
        <taxon>Eukaryota</taxon>
        <taxon>Metazoa</taxon>
        <taxon>Ecdysozoa</taxon>
        <taxon>Arthropoda</taxon>
        <taxon>Hexapoda</taxon>
        <taxon>Insecta</taxon>
        <taxon>Pterygota</taxon>
        <taxon>Neoptera</taxon>
        <taxon>Endopterygota</taxon>
        <taxon>Hymenoptera</taxon>
        <taxon>Apocrita</taxon>
        <taxon>Ichneumonoidea</taxon>
        <taxon>Braconidae</taxon>
        <taxon>Microgastrinae</taxon>
        <taxon>Cotesia</taxon>
    </lineage>
</organism>
<comment type="caution">
    <text evidence="2">The sequence shown here is derived from an EMBL/GenBank/DDBJ whole genome shotgun (WGS) entry which is preliminary data.</text>
</comment>
<evidence type="ECO:0000313" key="2">
    <source>
        <dbReference type="EMBL" id="CAG5095948.1"/>
    </source>
</evidence>
<dbReference type="Proteomes" id="UP000786811">
    <property type="component" value="Unassembled WGS sequence"/>
</dbReference>
<accession>A0A8J2HHT0</accession>
<keyword evidence="3" id="KW-1185">Reference proteome</keyword>